<name>A0A6H0UD31_9LACT</name>
<proteinExistence type="predicted"/>
<dbReference type="EMBL" id="CP047616">
    <property type="protein sequence ID" value="QIW53276.1"/>
    <property type="molecule type" value="Genomic_DNA"/>
</dbReference>
<dbReference type="PANTHER" id="PTHR13696">
    <property type="entry name" value="P-LOOP CONTAINING NUCLEOSIDE TRIPHOSPHATE HYDROLASE"/>
    <property type="match status" value="1"/>
</dbReference>
<sequence>MKTIAIFNNKGGVGKTTIATMLGFMLASRNNRVLVIDLDPQSNTTQTVLDEQQIDRIYNPKTEAIRIKTIMDIIEPMRSTNEPKIGDVKPTIYSSKKHGFKFDIIPSSLKLSIFEDTLSRAWDDVKGSQIGGFRRTNWARQLFSQVEKRYDYVLIDLSPNLGALNRSVMLNIDHFIIPTTGDIYNQYGVSNIGPWIKGWIKDYGRGVKFLSEDYSEDYLKTLNLNLDISEENYIKLLGFIQNRVKFSERNKYKIITWQEKFFEKIALAINNNLNFSFTDDIQKDLKLGTIKEVNSLLSESQNNTVPVVKRVYDAMQNEKKWGKRDVENAEYAVYQTFSDILDNVMRNLEKVGN</sequence>
<dbReference type="CDD" id="cd02042">
    <property type="entry name" value="ParAB_family"/>
    <property type="match status" value="1"/>
</dbReference>
<accession>A0A6H0UD31</accession>
<reference evidence="2 3" key="1">
    <citation type="submission" date="2019-12" db="EMBL/GenBank/DDBJ databases">
        <title>Whole genome sequences of Lactococcus raffinolactis strains isolated from sewage.</title>
        <authorList>
            <person name="Ybazeta G."/>
            <person name="Ross M."/>
            <person name="Brabant-Kirwan D."/>
            <person name="Saleh M."/>
            <person name="Dillon J.A."/>
            <person name="Splinter K."/>
            <person name="Nokhbeh R."/>
        </authorList>
    </citation>
    <scope>NUCLEOTIDE SEQUENCE [LARGE SCALE GENOMIC DNA]</scope>
    <source>
        <strain evidence="2 3">Lr_19_5</strain>
    </source>
</reference>
<dbReference type="PANTHER" id="PTHR13696:SF99">
    <property type="entry name" value="COBYRINIC ACID AC-DIAMIDE SYNTHASE"/>
    <property type="match status" value="1"/>
</dbReference>
<gene>
    <name evidence="2" type="ORF">GU336_03380</name>
</gene>
<dbReference type="InterPro" id="IPR050678">
    <property type="entry name" value="DNA_Partitioning_ATPase"/>
</dbReference>
<dbReference type="RefSeq" id="WP_167838472.1">
    <property type="nucleotide sequence ID" value="NZ_CP047616.1"/>
</dbReference>
<evidence type="ECO:0000313" key="2">
    <source>
        <dbReference type="EMBL" id="QIW53276.1"/>
    </source>
</evidence>
<dbReference type="Pfam" id="PF13614">
    <property type="entry name" value="AAA_31"/>
    <property type="match status" value="1"/>
</dbReference>
<dbReference type="InterPro" id="IPR027417">
    <property type="entry name" value="P-loop_NTPase"/>
</dbReference>
<dbReference type="SUPFAM" id="SSF52540">
    <property type="entry name" value="P-loop containing nucleoside triphosphate hydrolases"/>
    <property type="match status" value="1"/>
</dbReference>
<dbReference type="InterPro" id="IPR025669">
    <property type="entry name" value="AAA_dom"/>
</dbReference>
<dbReference type="Proteomes" id="UP000501945">
    <property type="component" value="Chromosome"/>
</dbReference>
<dbReference type="AlphaFoldDB" id="A0A6H0UD31"/>
<evidence type="ECO:0000313" key="3">
    <source>
        <dbReference type="Proteomes" id="UP000501945"/>
    </source>
</evidence>
<protein>
    <submittedName>
        <fullName evidence="2">AAA family ATPase</fullName>
    </submittedName>
</protein>
<evidence type="ECO:0000259" key="1">
    <source>
        <dbReference type="Pfam" id="PF13614"/>
    </source>
</evidence>
<feature type="domain" description="AAA" evidence="1">
    <location>
        <begin position="1"/>
        <end position="198"/>
    </location>
</feature>
<dbReference type="Gene3D" id="3.40.50.300">
    <property type="entry name" value="P-loop containing nucleotide triphosphate hydrolases"/>
    <property type="match status" value="1"/>
</dbReference>
<organism evidence="2 3">
    <name type="scientific">Pseudolactococcus raffinolactis</name>
    <dbReference type="NCBI Taxonomy" id="1366"/>
    <lineage>
        <taxon>Bacteria</taxon>
        <taxon>Bacillati</taxon>
        <taxon>Bacillota</taxon>
        <taxon>Bacilli</taxon>
        <taxon>Lactobacillales</taxon>
        <taxon>Streptococcaceae</taxon>
        <taxon>Pseudolactococcus</taxon>
    </lineage>
</organism>